<reference evidence="1" key="1">
    <citation type="submission" date="2020-11" db="EMBL/GenBank/DDBJ databases">
        <authorList>
            <consortium name="DOE Joint Genome Institute"/>
            <person name="Ahrendt S."/>
            <person name="Riley R."/>
            <person name="Andreopoulos W."/>
            <person name="Labutti K."/>
            <person name="Pangilinan J."/>
            <person name="Ruiz-Duenas F.J."/>
            <person name="Barrasa J.M."/>
            <person name="Sanchez-Garcia M."/>
            <person name="Camarero S."/>
            <person name="Miyauchi S."/>
            <person name="Serrano A."/>
            <person name="Linde D."/>
            <person name="Babiker R."/>
            <person name="Drula E."/>
            <person name="Ayuso-Fernandez I."/>
            <person name="Pacheco R."/>
            <person name="Padilla G."/>
            <person name="Ferreira P."/>
            <person name="Barriuso J."/>
            <person name="Kellner H."/>
            <person name="Castanera R."/>
            <person name="Alfaro M."/>
            <person name="Ramirez L."/>
            <person name="Pisabarro A.G."/>
            <person name="Kuo A."/>
            <person name="Tritt A."/>
            <person name="Lipzen A."/>
            <person name="He G."/>
            <person name="Yan M."/>
            <person name="Ng V."/>
            <person name="Cullen D."/>
            <person name="Martin F."/>
            <person name="Rosso M.-N."/>
            <person name="Henrissat B."/>
            <person name="Hibbett D."/>
            <person name="Martinez A.T."/>
            <person name="Grigoriev I.V."/>
        </authorList>
    </citation>
    <scope>NUCLEOTIDE SEQUENCE</scope>
    <source>
        <strain evidence="1">CBS 506.95</strain>
    </source>
</reference>
<keyword evidence="2" id="KW-1185">Reference proteome</keyword>
<name>A0A9P6JRD2_9AGAR</name>
<dbReference type="OrthoDB" id="3117669at2759"/>
<gene>
    <name evidence="1" type="ORF">CPB83DRAFT_852699</name>
</gene>
<accession>A0A9P6JRD2</accession>
<organism evidence="1 2">
    <name type="scientific">Crepidotus variabilis</name>
    <dbReference type="NCBI Taxonomy" id="179855"/>
    <lineage>
        <taxon>Eukaryota</taxon>
        <taxon>Fungi</taxon>
        <taxon>Dikarya</taxon>
        <taxon>Basidiomycota</taxon>
        <taxon>Agaricomycotina</taxon>
        <taxon>Agaricomycetes</taxon>
        <taxon>Agaricomycetidae</taxon>
        <taxon>Agaricales</taxon>
        <taxon>Agaricineae</taxon>
        <taxon>Crepidotaceae</taxon>
        <taxon>Crepidotus</taxon>
    </lineage>
</organism>
<sequence length="321" mass="37390">MLTQPVFPQEIFSLIFSIISHPLELKDNGVEVQSTICSLSKRTRAMVKRGFAFDLRSVEDLDSLWTTVDAFSRVFYDQPFTFGDTKIIQVFIPTTGNDIQKVKDLFTHLRGVKEVNFTFYRKTEWTSRFFSVIITWAPFLQALEIMRFKYKIFNFDLESKGVASGWLSPNGWTNCICHFPTIRVIVIDTPQLAFLAQEDEDGEYDITTEAEKQWISTWSSGLSQLQRIYLNHAYDDELGVTSWDFLGSRNVFSRMEDGTFRSFPWRPALQEFAFAPAIHKPPVHDGRHRRVKKEDLDFYDSEEGDDCRIAGEDKDQYVDMW</sequence>
<comment type="caution">
    <text evidence="1">The sequence shown here is derived from an EMBL/GenBank/DDBJ whole genome shotgun (WGS) entry which is preliminary data.</text>
</comment>
<dbReference type="AlphaFoldDB" id="A0A9P6JRD2"/>
<dbReference type="EMBL" id="MU157846">
    <property type="protein sequence ID" value="KAF9529445.1"/>
    <property type="molecule type" value="Genomic_DNA"/>
</dbReference>
<proteinExistence type="predicted"/>
<evidence type="ECO:0000313" key="1">
    <source>
        <dbReference type="EMBL" id="KAF9529445.1"/>
    </source>
</evidence>
<protein>
    <submittedName>
        <fullName evidence="1">Uncharacterized protein</fullName>
    </submittedName>
</protein>
<dbReference type="Proteomes" id="UP000807306">
    <property type="component" value="Unassembled WGS sequence"/>
</dbReference>
<evidence type="ECO:0000313" key="2">
    <source>
        <dbReference type="Proteomes" id="UP000807306"/>
    </source>
</evidence>